<feature type="region of interest" description="Disordered" evidence="1">
    <location>
        <begin position="73"/>
        <end position="107"/>
    </location>
</feature>
<reference evidence="2" key="1">
    <citation type="submission" date="2023-03" db="EMBL/GenBank/DDBJ databases">
        <title>Massive genome expansion in bonnet fungi (Mycena s.s.) driven by repeated elements and novel gene families across ecological guilds.</title>
        <authorList>
            <consortium name="Lawrence Berkeley National Laboratory"/>
            <person name="Harder C.B."/>
            <person name="Miyauchi S."/>
            <person name="Viragh M."/>
            <person name="Kuo A."/>
            <person name="Thoen E."/>
            <person name="Andreopoulos B."/>
            <person name="Lu D."/>
            <person name="Skrede I."/>
            <person name="Drula E."/>
            <person name="Henrissat B."/>
            <person name="Morin E."/>
            <person name="Kohler A."/>
            <person name="Barry K."/>
            <person name="LaButti K."/>
            <person name="Morin E."/>
            <person name="Salamov A."/>
            <person name="Lipzen A."/>
            <person name="Mereny Z."/>
            <person name="Hegedus B."/>
            <person name="Baldrian P."/>
            <person name="Stursova M."/>
            <person name="Weitz H."/>
            <person name="Taylor A."/>
            <person name="Grigoriev I.V."/>
            <person name="Nagy L.G."/>
            <person name="Martin F."/>
            <person name="Kauserud H."/>
        </authorList>
    </citation>
    <scope>NUCLEOTIDE SEQUENCE</scope>
    <source>
        <strain evidence="2">CBHHK200</strain>
    </source>
</reference>
<evidence type="ECO:0000256" key="1">
    <source>
        <dbReference type="SAM" id="MobiDB-lite"/>
    </source>
</evidence>
<evidence type="ECO:0000313" key="2">
    <source>
        <dbReference type="EMBL" id="KAJ7016138.1"/>
    </source>
</evidence>
<dbReference type="AlphaFoldDB" id="A0AAD6RVP6"/>
<proteinExistence type="predicted"/>
<organism evidence="2 3">
    <name type="scientific">Mycena alexandri</name>
    <dbReference type="NCBI Taxonomy" id="1745969"/>
    <lineage>
        <taxon>Eukaryota</taxon>
        <taxon>Fungi</taxon>
        <taxon>Dikarya</taxon>
        <taxon>Basidiomycota</taxon>
        <taxon>Agaricomycotina</taxon>
        <taxon>Agaricomycetes</taxon>
        <taxon>Agaricomycetidae</taxon>
        <taxon>Agaricales</taxon>
        <taxon>Marasmiineae</taxon>
        <taxon>Mycenaceae</taxon>
        <taxon>Mycena</taxon>
    </lineage>
</organism>
<feature type="compositionally biased region" description="Low complexity" evidence="1">
    <location>
        <begin position="88"/>
        <end position="101"/>
    </location>
</feature>
<protein>
    <submittedName>
        <fullName evidence="2">Uncharacterized protein</fullName>
    </submittedName>
</protein>
<dbReference type="EMBL" id="JARJCM010000585">
    <property type="protein sequence ID" value="KAJ7016138.1"/>
    <property type="molecule type" value="Genomic_DNA"/>
</dbReference>
<name>A0AAD6RVP6_9AGAR</name>
<evidence type="ECO:0000313" key="3">
    <source>
        <dbReference type="Proteomes" id="UP001218188"/>
    </source>
</evidence>
<sequence>MSGKILLCSRPRVLPPVSALVDFEEGSWLRFSLQHCETPFLPVSSVRSYVHPARRLSRHQTADRNRRINAVTAFFSPTCPDHRDENATPQRQRPTTPSPRHSPTRPPLLGPHCLAPFALTPSAVMPAVTRTTGRLSRLLPLPPASDVPAPAPSLTPAASPLRLRRLRLKTPRLHIAPPCARQPRAHTVRAHSPANVAHTRRARVLSFHPLPPQSTRRGE</sequence>
<gene>
    <name evidence="2" type="ORF">C8F04DRAFT_1282524</name>
</gene>
<comment type="caution">
    <text evidence="2">The sequence shown here is derived from an EMBL/GenBank/DDBJ whole genome shotgun (WGS) entry which is preliminary data.</text>
</comment>
<accession>A0AAD6RVP6</accession>
<dbReference type="Proteomes" id="UP001218188">
    <property type="component" value="Unassembled WGS sequence"/>
</dbReference>
<keyword evidence="3" id="KW-1185">Reference proteome</keyword>